<keyword evidence="3" id="KW-0813">Transport</keyword>
<evidence type="ECO:0000256" key="11">
    <source>
        <dbReference type="ARBA" id="ARBA00023136"/>
    </source>
</evidence>
<feature type="domain" description="EF-hand" evidence="15">
    <location>
        <begin position="176"/>
        <end position="211"/>
    </location>
</feature>
<evidence type="ECO:0000256" key="1">
    <source>
        <dbReference type="ARBA" id="ARBA00004448"/>
    </source>
</evidence>
<dbReference type="InterPro" id="IPR002067">
    <property type="entry name" value="MCP"/>
</dbReference>
<dbReference type="PANTHER" id="PTHR45678:SF9">
    <property type="entry name" value="CALCIUM-BINDING MITOCHONDRIAL CARRIER PROTEIN ARALAR1"/>
    <property type="match status" value="1"/>
</dbReference>
<protein>
    <submittedName>
        <fullName evidence="17">Calcium-binding mitochondrial carrier protein Aralar1 isoform X1</fullName>
    </submittedName>
</protein>
<dbReference type="PROSITE" id="PS50222">
    <property type="entry name" value="EF_HAND_2"/>
    <property type="match status" value="2"/>
</dbReference>
<evidence type="ECO:0000256" key="12">
    <source>
        <dbReference type="ARBA" id="ARBA00038674"/>
    </source>
</evidence>
<dbReference type="PRINTS" id="PR00926">
    <property type="entry name" value="MITOCARRIER"/>
</dbReference>
<dbReference type="GO" id="GO:0043490">
    <property type="term" value="P:malate-aspartate shuttle"/>
    <property type="evidence" value="ECO:0007669"/>
    <property type="project" value="TreeGrafter"/>
</dbReference>
<keyword evidence="5" id="KW-0479">Metal-binding</keyword>
<dbReference type="FunFam" id="1.10.238.10:FF:000416">
    <property type="entry name" value="Aralar1, isoform F"/>
    <property type="match status" value="1"/>
</dbReference>
<dbReference type="InterPro" id="IPR018108">
    <property type="entry name" value="MCP_transmembrane"/>
</dbReference>
<dbReference type="RefSeq" id="XP_023160428.1">
    <property type="nucleotide sequence ID" value="XM_023304660.2"/>
</dbReference>
<evidence type="ECO:0000256" key="5">
    <source>
        <dbReference type="ARBA" id="ARBA00022723"/>
    </source>
</evidence>
<dbReference type="SUPFAM" id="SSF47473">
    <property type="entry name" value="EF-hand"/>
    <property type="match status" value="2"/>
</dbReference>
<dbReference type="GO" id="GO:0005509">
    <property type="term" value="F:calcium ion binding"/>
    <property type="evidence" value="ECO:0007669"/>
    <property type="project" value="InterPro"/>
</dbReference>
<feature type="repeat" description="Solcar" evidence="13">
    <location>
        <begin position="340"/>
        <end position="431"/>
    </location>
</feature>
<keyword evidence="10" id="KW-0496">Mitochondrion</keyword>
<dbReference type="Gene3D" id="1.50.40.10">
    <property type="entry name" value="Mitochondrial carrier domain"/>
    <property type="match status" value="1"/>
</dbReference>
<feature type="domain" description="EF-hand" evidence="15">
    <location>
        <begin position="105"/>
        <end position="140"/>
    </location>
</feature>
<keyword evidence="11 13" id="KW-0472">Membrane</keyword>
<evidence type="ECO:0000313" key="17">
    <source>
        <dbReference type="RefSeq" id="XP_023160428.1"/>
    </source>
</evidence>
<keyword evidence="8" id="KW-0106">Calcium</keyword>
<keyword evidence="4 13" id="KW-0812">Transmembrane</keyword>
<dbReference type="GO" id="GO:0005743">
    <property type="term" value="C:mitochondrial inner membrane"/>
    <property type="evidence" value="ECO:0007669"/>
    <property type="project" value="UniProtKB-SubCell"/>
</dbReference>
<dbReference type="Gene3D" id="1.10.238.10">
    <property type="entry name" value="EF-hand"/>
    <property type="match status" value="2"/>
</dbReference>
<evidence type="ECO:0000259" key="15">
    <source>
        <dbReference type="PROSITE" id="PS50222"/>
    </source>
</evidence>
<dbReference type="PROSITE" id="PS50920">
    <property type="entry name" value="SOLCAR"/>
    <property type="match status" value="3"/>
</dbReference>
<evidence type="ECO:0000256" key="8">
    <source>
        <dbReference type="ARBA" id="ARBA00022837"/>
    </source>
</evidence>
<evidence type="ECO:0000256" key="2">
    <source>
        <dbReference type="ARBA" id="ARBA00006375"/>
    </source>
</evidence>
<comment type="similarity">
    <text evidence="2">Belongs to the mitochondrial carrier (TC 2.A.29) family.</text>
</comment>
<dbReference type="FunFam" id="1.10.238.10:FF:000396">
    <property type="entry name" value="Calcium-binding mitochondrial carrier protein Aralar1"/>
    <property type="match status" value="1"/>
</dbReference>
<evidence type="ECO:0000256" key="6">
    <source>
        <dbReference type="ARBA" id="ARBA00022737"/>
    </source>
</evidence>
<dbReference type="InterPro" id="IPR023395">
    <property type="entry name" value="MCP_dom_sf"/>
</dbReference>
<dbReference type="InterPro" id="IPR011992">
    <property type="entry name" value="EF-hand-dom_pair"/>
</dbReference>
<name>A0A6J1L8A1_DROHY</name>
<evidence type="ECO:0000256" key="3">
    <source>
        <dbReference type="ARBA" id="ARBA00022448"/>
    </source>
</evidence>
<keyword evidence="6" id="KW-0677">Repeat</keyword>
<dbReference type="GeneID" id="111592461"/>
<dbReference type="KEGG" id="dhe:111592461"/>
<dbReference type="GO" id="GO:0005313">
    <property type="term" value="F:L-glutamate transmembrane transporter activity"/>
    <property type="evidence" value="ECO:0007669"/>
    <property type="project" value="TreeGrafter"/>
</dbReference>
<comment type="subcellular location">
    <subcellularLocation>
        <location evidence="1">Mitochondrion inner membrane</location>
        <topology evidence="1">Multi-pass membrane protein</topology>
    </subcellularLocation>
</comment>
<proteinExistence type="inferred from homology"/>
<accession>A0A6J1L8A1</accession>
<sequence>MPMLELNPINWIPGQESVQCQETPSLLKRAGTDKLREVFLKYASLQKDGEHYMTSEDFVRKFLGLFVESSFNDESVRLLAGIADTSKDGLISFSEFQAFEGLLCAPDALYRTAFQLFDRQGNGTVSYADFADVVQKTELHSKIPFSLDGTFIKRYFGDKKQRLINYAEFTQLLHDFHEEHAMEAFRSKDPAGTGFISPLDFQDIIVKVKRHLLTPDVKDNLLAVTEGHRVSFPYFIAFTSLLNNMELIKQIYLYATKGSRTEMVTKDELLYAAQTMSQITPLEIDILFQLTGAVNQPGRIDYSDLSNIGPEHYTKHITHRLAEIKAVDSPNDRSALIQVLEATYRFTLASFAGATGATVVYPIDLVKTRMQNQRTGSMIGEIAYRNSWDCFKKVIRHEGILGLYRGLLPQLMGVAPEKAIKLTVNDFVRDNLSDKRGNIPVWGEVVAGACGGAAQVIFTNPLEIVKIRLQVAGEIAGGSKISALSVVRELGFLGLYKGARACLLRDVNFSAIYFPTYAHTKAALADKDGYNHPLSLLAAGAIAGVPAASLVTPADVIKTRLQVAARTGQTTYTGVWDATKKIMAEEGPRAFWKGTAARVCRSSPQFGVTLVTYELLQRLFYVDFGGNQPKGSQGTKPGLPIDSTLGGEQPKPDHIGGYHAAVPLLTGIESKFGLYLPRFGRGVGASAPAGTATGS</sequence>
<dbReference type="OrthoDB" id="2161at2759"/>
<dbReference type="PANTHER" id="PTHR45678">
    <property type="entry name" value="MITOCHONDRIAL 2-OXODICARBOXYLATE CARRIER 1-RELATED"/>
    <property type="match status" value="1"/>
</dbReference>
<evidence type="ECO:0000256" key="9">
    <source>
        <dbReference type="ARBA" id="ARBA00022989"/>
    </source>
</evidence>
<evidence type="ECO:0000256" key="7">
    <source>
        <dbReference type="ARBA" id="ARBA00022792"/>
    </source>
</evidence>
<dbReference type="SUPFAM" id="SSF103506">
    <property type="entry name" value="Mitochondrial carrier"/>
    <property type="match status" value="1"/>
</dbReference>
<dbReference type="InterPro" id="IPR051028">
    <property type="entry name" value="Mito_Solute_Carrier"/>
</dbReference>
<evidence type="ECO:0000256" key="14">
    <source>
        <dbReference type="SAM" id="MobiDB-lite"/>
    </source>
</evidence>
<feature type="repeat" description="Solcar" evidence="13">
    <location>
        <begin position="531"/>
        <end position="619"/>
    </location>
</feature>
<evidence type="ECO:0000256" key="13">
    <source>
        <dbReference type="PROSITE-ProRule" id="PRU00282"/>
    </source>
</evidence>
<reference evidence="17" key="1">
    <citation type="submission" date="2025-08" db="UniProtKB">
        <authorList>
            <consortium name="RefSeq"/>
        </authorList>
    </citation>
    <scope>IDENTIFICATION</scope>
    <source>
        <strain evidence="17">15085-1641.00</strain>
        <tissue evidence="17">Whole body</tissue>
    </source>
</reference>
<dbReference type="AlphaFoldDB" id="A0A6J1L8A1"/>
<feature type="repeat" description="Solcar" evidence="13">
    <location>
        <begin position="439"/>
        <end position="523"/>
    </location>
</feature>
<dbReference type="GO" id="GO:0015183">
    <property type="term" value="F:L-aspartate transmembrane transporter activity"/>
    <property type="evidence" value="ECO:0007669"/>
    <property type="project" value="TreeGrafter"/>
</dbReference>
<dbReference type="Pfam" id="PF00153">
    <property type="entry name" value="Mito_carr"/>
    <property type="match status" value="3"/>
</dbReference>
<dbReference type="CTD" id="43616"/>
<dbReference type="SMART" id="SM00054">
    <property type="entry name" value="EFh"/>
    <property type="match status" value="3"/>
</dbReference>
<organism evidence="16 17">
    <name type="scientific">Drosophila hydei</name>
    <name type="common">Fruit fly</name>
    <dbReference type="NCBI Taxonomy" id="7224"/>
    <lineage>
        <taxon>Eukaryota</taxon>
        <taxon>Metazoa</taxon>
        <taxon>Ecdysozoa</taxon>
        <taxon>Arthropoda</taxon>
        <taxon>Hexapoda</taxon>
        <taxon>Insecta</taxon>
        <taxon>Pterygota</taxon>
        <taxon>Neoptera</taxon>
        <taxon>Endopterygota</taxon>
        <taxon>Diptera</taxon>
        <taxon>Brachycera</taxon>
        <taxon>Muscomorpha</taxon>
        <taxon>Ephydroidea</taxon>
        <taxon>Drosophilidae</taxon>
        <taxon>Drosophila</taxon>
    </lineage>
</organism>
<keyword evidence="16" id="KW-1185">Reference proteome</keyword>
<feature type="region of interest" description="Disordered" evidence="14">
    <location>
        <begin position="630"/>
        <end position="653"/>
    </location>
</feature>
<keyword evidence="9" id="KW-1133">Transmembrane helix</keyword>
<evidence type="ECO:0000313" key="16">
    <source>
        <dbReference type="Proteomes" id="UP000504633"/>
    </source>
</evidence>
<evidence type="ECO:0000256" key="10">
    <source>
        <dbReference type="ARBA" id="ARBA00023128"/>
    </source>
</evidence>
<dbReference type="InterPro" id="IPR002048">
    <property type="entry name" value="EF_hand_dom"/>
</dbReference>
<keyword evidence="7" id="KW-0999">Mitochondrion inner membrane</keyword>
<dbReference type="FunFam" id="1.50.40.10:FF:000004">
    <property type="entry name" value="Calcium-binding mitochondrial carrier protein Aralar1"/>
    <property type="match status" value="1"/>
</dbReference>
<comment type="subunit">
    <text evidence="12">Homodimer (via N-terminus).</text>
</comment>
<dbReference type="Proteomes" id="UP000504633">
    <property type="component" value="Unplaced"/>
</dbReference>
<evidence type="ECO:0000256" key="4">
    <source>
        <dbReference type="ARBA" id="ARBA00022692"/>
    </source>
</evidence>
<gene>
    <name evidence="17" type="primary">LOC111592461</name>
</gene>